<evidence type="ECO:0008006" key="3">
    <source>
        <dbReference type="Google" id="ProtNLM"/>
    </source>
</evidence>
<reference evidence="1 2" key="1">
    <citation type="journal article" date="2014" name="Genome Biol. Evol.">
        <title>The secreted proteins of Achlya hypogyna and Thraustotheca clavata identify the ancestral oomycete secretome and reveal gene acquisitions by horizontal gene transfer.</title>
        <authorList>
            <person name="Misner I."/>
            <person name="Blouin N."/>
            <person name="Leonard G."/>
            <person name="Richards T.A."/>
            <person name="Lane C.E."/>
        </authorList>
    </citation>
    <scope>NUCLEOTIDE SEQUENCE [LARGE SCALE GENOMIC DNA]</scope>
    <source>
        <strain evidence="1 2">ATCC 48635</strain>
    </source>
</reference>
<keyword evidence="2" id="KW-1185">Reference proteome</keyword>
<name>A0A1V9YVN1_ACHHY</name>
<comment type="caution">
    <text evidence="1">The sequence shown here is derived from an EMBL/GenBank/DDBJ whole genome shotgun (WGS) entry which is preliminary data.</text>
</comment>
<accession>A0A1V9YVN1</accession>
<gene>
    <name evidence="1" type="ORF">ACHHYP_05994</name>
</gene>
<protein>
    <recommendedName>
        <fullName evidence="3">Reverse transcriptase domain-containing protein</fullName>
    </recommendedName>
</protein>
<sequence length="289" mass="32449">MQKSIMNLNKRAVGPDAIPAEVLKSIAASLVTSLARLINEALTKGEPINLGAGVLNLHPIVLLNCVRKAVSRLVLTRIGPKVDAFIGPYKRELRLCRSTSNAVLVPNWLAARACAYHGFFAIRIDKSRAFDTIDRVKPLHVHRAFLDEDEYNCYVRPLETYNCGTWALTQSRLNSLESSHLHQPSAPRHQLFLGPTLTLFAHMLRQPKDFPANWSMTSFYHKPTTSTSRGCATTALPRVLHRDLQMLPVPVKLKTNDDFAQVQKTAHRNDGWKALVDLRDARPAPSHRR</sequence>
<evidence type="ECO:0000313" key="2">
    <source>
        <dbReference type="Proteomes" id="UP000243579"/>
    </source>
</evidence>
<dbReference type="Proteomes" id="UP000243579">
    <property type="component" value="Unassembled WGS sequence"/>
</dbReference>
<dbReference type="OrthoDB" id="407949at2759"/>
<dbReference type="EMBL" id="JNBR01000716">
    <property type="protein sequence ID" value="OQR89859.1"/>
    <property type="molecule type" value="Genomic_DNA"/>
</dbReference>
<organism evidence="1 2">
    <name type="scientific">Achlya hypogyna</name>
    <name type="common">Oomycete</name>
    <name type="synonym">Protoachlya hypogyna</name>
    <dbReference type="NCBI Taxonomy" id="1202772"/>
    <lineage>
        <taxon>Eukaryota</taxon>
        <taxon>Sar</taxon>
        <taxon>Stramenopiles</taxon>
        <taxon>Oomycota</taxon>
        <taxon>Saprolegniomycetes</taxon>
        <taxon>Saprolegniales</taxon>
        <taxon>Achlyaceae</taxon>
        <taxon>Achlya</taxon>
    </lineage>
</organism>
<proteinExistence type="predicted"/>
<dbReference type="AlphaFoldDB" id="A0A1V9YVN1"/>
<evidence type="ECO:0000313" key="1">
    <source>
        <dbReference type="EMBL" id="OQR89859.1"/>
    </source>
</evidence>